<protein>
    <submittedName>
        <fullName evidence="2">MarR family transcriptional regulator</fullName>
    </submittedName>
</protein>
<dbReference type="SMART" id="SM00347">
    <property type="entry name" value="HTH_MARR"/>
    <property type="match status" value="1"/>
</dbReference>
<dbReference type="Gene3D" id="1.10.10.10">
    <property type="entry name" value="Winged helix-like DNA-binding domain superfamily/Winged helix DNA-binding domain"/>
    <property type="match status" value="1"/>
</dbReference>
<dbReference type="InterPro" id="IPR039422">
    <property type="entry name" value="MarR/SlyA-like"/>
</dbReference>
<dbReference type="AlphaFoldDB" id="A0AAU7UDX1"/>
<evidence type="ECO:0000313" key="2">
    <source>
        <dbReference type="EMBL" id="XBV86676.1"/>
    </source>
</evidence>
<dbReference type="GO" id="GO:0006950">
    <property type="term" value="P:response to stress"/>
    <property type="evidence" value="ECO:0007669"/>
    <property type="project" value="TreeGrafter"/>
</dbReference>
<dbReference type="InterPro" id="IPR036388">
    <property type="entry name" value="WH-like_DNA-bd_sf"/>
</dbReference>
<name>A0AAU7UDX1_9DEIO</name>
<proteinExistence type="predicted"/>
<dbReference type="SUPFAM" id="SSF46785">
    <property type="entry name" value="Winged helix' DNA-binding domain"/>
    <property type="match status" value="1"/>
</dbReference>
<dbReference type="InterPro" id="IPR036390">
    <property type="entry name" value="WH_DNA-bd_sf"/>
</dbReference>
<dbReference type="RefSeq" id="WP_350244753.1">
    <property type="nucleotide sequence ID" value="NZ_CP158299.1"/>
</dbReference>
<accession>A0AAU7UDX1</accession>
<gene>
    <name evidence="2" type="ORF">ABOD76_10310</name>
</gene>
<dbReference type="PANTHER" id="PTHR33164:SF104">
    <property type="entry name" value="TRANSCRIPTIONAL REGULATORY PROTEIN"/>
    <property type="match status" value="1"/>
</dbReference>
<dbReference type="InterPro" id="IPR000835">
    <property type="entry name" value="HTH_MarR-typ"/>
</dbReference>
<sequence length="174" mass="19402">MSRPGEQGSTDTFLERLQADWGRVLPELDSQPMLLPILVARLHQALSRRVEDTYRASGLNAANWDLLVTLRRSAPPEGLTLSELAGLTAVAGPTMTNRVDRLQQKGLVERLADPQDGRSWRIRLTAHAEALLDRLLPAHVHNEARLLSGLSAAERAQFERLIRRLLRDLEVPPG</sequence>
<dbReference type="Pfam" id="PF12802">
    <property type="entry name" value="MarR_2"/>
    <property type="match status" value="1"/>
</dbReference>
<dbReference type="GO" id="GO:0003700">
    <property type="term" value="F:DNA-binding transcription factor activity"/>
    <property type="evidence" value="ECO:0007669"/>
    <property type="project" value="InterPro"/>
</dbReference>
<reference evidence="2" key="1">
    <citation type="submission" date="2024-06" db="EMBL/GenBank/DDBJ databases">
        <title>Draft Genome Sequence of Deinococcus sonorensis Type Strain KR-87, a Biofilm Producing Representative of the Genus Deinococcus.</title>
        <authorList>
            <person name="Boren L.S."/>
            <person name="Grosso R.A."/>
            <person name="Hugenberg-Cox A.N."/>
            <person name="Hill J.T.E."/>
            <person name="Albert C.M."/>
            <person name="Tuohy J.M."/>
        </authorList>
    </citation>
    <scope>NUCLEOTIDE SEQUENCE</scope>
    <source>
        <strain evidence="2">KR-87</strain>
    </source>
</reference>
<feature type="domain" description="HTH marR-type" evidence="1">
    <location>
        <begin position="32"/>
        <end position="167"/>
    </location>
</feature>
<dbReference type="PROSITE" id="PS50995">
    <property type="entry name" value="HTH_MARR_2"/>
    <property type="match status" value="1"/>
</dbReference>
<evidence type="ECO:0000259" key="1">
    <source>
        <dbReference type="PROSITE" id="PS50995"/>
    </source>
</evidence>
<dbReference type="PANTHER" id="PTHR33164">
    <property type="entry name" value="TRANSCRIPTIONAL REGULATOR, MARR FAMILY"/>
    <property type="match status" value="1"/>
</dbReference>
<dbReference type="EMBL" id="CP158299">
    <property type="protein sequence ID" value="XBV86676.1"/>
    <property type="molecule type" value="Genomic_DNA"/>
</dbReference>
<dbReference type="PRINTS" id="PR00598">
    <property type="entry name" value="HTHMARR"/>
</dbReference>
<dbReference type="KEGG" id="dsc:ABOD76_10310"/>
<organism evidence="2">
    <name type="scientific">Deinococcus sonorensis KR-87</name>
    <dbReference type="NCBI Taxonomy" id="694439"/>
    <lineage>
        <taxon>Bacteria</taxon>
        <taxon>Thermotogati</taxon>
        <taxon>Deinococcota</taxon>
        <taxon>Deinococci</taxon>
        <taxon>Deinococcales</taxon>
        <taxon>Deinococcaceae</taxon>
        <taxon>Deinococcus</taxon>
    </lineage>
</organism>